<reference evidence="1 2" key="1">
    <citation type="journal article" date="2020" name="Cell">
        <title>Large-Scale Comparative Analyses of Tick Genomes Elucidate Their Genetic Diversity and Vector Capacities.</title>
        <authorList>
            <consortium name="Tick Genome and Microbiome Consortium (TIGMIC)"/>
            <person name="Jia N."/>
            <person name="Wang J."/>
            <person name="Shi W."/>
            <person name="Du L."/>
            <person name="Sun Y."/>
            <person name="Zhan W."/>
            <person name="Jiang J.F."/>
            <person name="Wang Q."/>
            <person name="Zhang B."/>
            <person name="Ji P."/>
            <person name="Bell-Sakyi L."/>
            <person name="Cui X.M."/>
            <person name="Yuan T.T."/>
            <person name="Jiang B.G."/>
            <person name="Yang W.F."/>
            <person name="Lam T.T."/>
            <person name="Chang Q.C."/>
            <person name="Ding S.J."/>
            <person name="Wang X.J."/>
            <person name="Zhu J.G."/>
            <person name="Ruan X.D."/>
            <person name="Zhao L."/>
            <person name="Wei J.T."/>
            <person name="Ye R.Z."/>
            <person name="Que T.C."/>
            <person name="Du C.H."/>
            <person name="Zhou Y.H."/>
            <person name="Cheng J.X."/>
            <person name="Dai P.F."/>
            <person name="Guo W.B."/>
            <person name="Han X.H."/>
            <person name="Huang E.J."/>
            <person name="Li L.F."/>
            <person name="Wei W."/>
            <person name="Gao Y.C."/>
            <person name="Liu J.Z."/>
            <person name="Shao H.Z."/>
            <person name="Wang X."/>
            <person name="Wang C.C."/>
            <person name="Yang T.C."/>
            <person name="Huo Q.B."/>
            <person name="Li W."/>
            <person name="Chen H.Y."/>
            <person name="Chen S.E."/>
            <person name="Zhou L.G."/>
            <person name="Ni X.B."/>
            <person name="Tian J.H."/>
            <person name="Sheng Y."/>
            <person name="Liu T."/>
            <person name="Pan Y.S."/>
            <person name="Xia L.Y."/>
            <person name="Li J."/>
            <person name="Zhao F."/>
            <person name="Cao W.C."/>
        </authorList>
    </citation>
    <scope>NUCLEOTIDE SEQUENCE [LARGE SCALE GENOMIC DNA]</scope>
    <source>
        <strain evidence="1">HaeL-2018</strain>
    </source>
</reference>
<protein>
    <recommendedName>
        <fullName evidence="3">ATPase AAA-type core domain-containing protein</fullName>
    </recommendedName>
</protein>
<evidence type="ECO:0000313" key="1">
    <source>
        <dbReference type="EMBL" id="KAH9378567.1"/>
    </source>
</evidence>
<dbReference type="SUPFAM" id="SSF52540">
    <property type="entry name" value="P-loop containing nucleoside triphosphate hydrolases"/>
    <property type="match status" value="1"/>
</dbReference>
<dbReference type="Gene3D" id="3.40.50.300">
    <property type="entry name" value="P-loop containing nucleotide triphosphate hydrolases"/>
    <property type="match status" value="1"/>
</dbReference>
<keyword evidence="2" id="KW-1185">Reference proteome</keyword>
<dbReference type="AlphaFoldDB" id="A0A9J6GVW7"/>
<evidence type="ECO:0000313" key="2">
    <source>
        <dbReference type="Proteomes" id="UP000821853"/>
    </source>
</evidence>
<name>A0A9J6GVW7_HAELO</name>
<dbReference type="VEuPathDB" id="VectorBase:HLOH_059001"/>
<sequence>MVFWLEYLKANSNNALYSTISIFYWFEAVHRERKKQGDHGQKLIILDEPTTGQDPESKRSIWDLLQSIRNSETSLLISSHDMEEADLLADRIIIMAHGKIIGSGSASFLKKACSES</sequence>
<dbReference type="EMBL" id="JABSTR010000009">
    <property type="protein sequence ID" value="KAH9378567.1"/>
    <property type="molecule type" value="Genomic_DNA"/>
</dbReference>
<organism evidence="1 2">
    <name type="scientific">Haemaphysalis longicornis</name>
    <name type="common">Bush tick</name>
    <dbReference type="NCBI Taxonomy" id="44386"/>
    <lineage>
        <taxon>Eukaryota</taxon>
        <taxon>Metazoa</taxon>
        <taxon>Ecdysozoa</taxon>
        <taxon>Arthropoda</taxon>
        <taxon>Chelicerata</taxon>
        <taxon>Arachnida</taxon>
        <taxon>Acari</taxon>
        <taxon>Parasitiformes</taxon>
        <taxon>Ixodida</taxon>
        <taxon>Ixodoidea</taxon>
        <taxon>Ixodidae</taxon>
        <taxon>Haemaphysalinae</taxon>
        <taxon>Haemaphysalis</taxon>
    </lineage>
</organism>
<accession>A0A9J6GVW7</accession>
<dbReference type="PANTHER" id="PTHR43582:SF2">
    <property type="entry name" value="LINEARMYCIN RESISTANCE ATP-BINDING PROTEIN LNRL"/>
    <property type="match status" value="1"/>
</dbReference>
<dbReference type="OrthoDB" id="10255969at2759"/>
<gene>
    <name evidence="1" type="ORF">HPB48_005291</name>
</gene>
<comment type="caution">
    <text evidence="1">The sequence shown here is derived from an EMBL/GenBank/DDBJ whole genome shotgun (WGS) entry which is preliminary data.</text>
</comment>
<dbReference type="Proteomes" id="UP000821853">
    <property type="component" value="Unassembled WGS sequence"/>
</dbReference>
<evidence type="ECO:0008006" key="3">
    <source>
        <dbReference type="Google" id="ProtNLM"/>
    </source>
</evidence>
<dbReference type="PANTHER" id="PTHR43582">
    <property type="entry name" value="LINEARMYCIN RESISTANCE ATP-BINDING PROTEIN LNRL"/>
    <property type="match status" value="1"/>
</dbReference>
<dbReference type="InterPro" id="IPR027417">
    <property type="entry name" value="P-loop_NTPase"/>
</dbReference>
<proteinExistence type="predicted"/>